<dbReference type="InterPro" id="IPR047057">
    <property type="entry name" value="MerR_fam"/>
</dbReference>
<dbReference type="CDD" id="cd01282">
    <property type="entry name" value="HTH_MerR-like_sg3"/>
    <property type="match status" value="1"/>
</dbReference>
<gene>
    <name evidence="3" type="ORF">ACFFTP_04875</name>
</gene>
<dbReference type="PANTHER" id="PTHR30204">
    <property type="entry name" value="REDOX-CYCLING DRUG-SENSING TRANSCRIPTIONAL ACTIVATOR SOXR"/>
    <property type="match status" value="1"/>
</dbReference>
<sequence length="119" mass="13395">MLIGELSRRTGVSARSLRYYEAQGLLTARRGANGYREYDEDAVLTVRQVRALLRAGLSTDVIRDVLPCARGERPEIDLCVDLREVLGQELMVKDERIDDLRRERDALAGYLGSAGRRTS</sequence>
<name>A0ABV5QLF8_9ACTN</name>
<dbReference type="Proteomes" id="UP001589716">
    <property type="component" value="Unassembled WGS sequence"/>
</dbReference>
<dbReference type="InterPro" id="IPR000551">
    <property type="entry name" value="MerR-type_HTH_dom"/>
</dbReference>
<dbReference type="InterPro" id="IPR009061">
    <property type="entry name" value="DNA-bd_dom_put_sf"/>
</dbReference>
<dbReference type="SUPFAM" id="SSF46955">
    <property type="entry name" value="Putative DNA-binding domain"/>
    <property type="match status" value="1"/>
</dbReference>
<dbReference type="PRINTS" id="PR00040">
    <property type="entry name" value="HTHMERR"/>
</dbReference>
<organism evidence="3 4">
    <name type="scientific">Streptomyces roseoviridis</name>
    <dbReference type="NCBI Taxonomy" id="67361"/>
    <lineage>
        <taxon>Bacteria</taxon>
        <taxon>Bacillati</taxon>
        <taxon>Actinomycetota</taxon>
        <taxon>Actinomycetes</taxon>
        <taxon>Kitasatosporales</taxon>
        <taxon>Streptomycetaceae</taxon>
        <taxon>Streptomyces</taxon>
    </lineage>
</organism>
<dbReference type="PROSITE" id="PS50937">
    <property type="entry name" value="HTH_MERR_2"/>
    <property type="match status" value="1"/>
</dbReference>
<comment type="caution">
    <text evidence="3">The sequence shown here is derived from an EMBL/GenBank/DDBJ whole genome shotgun (WGS) entry which is preliminary data.</text>
</comment>
<evidence type="ECO:0000259" key="2">
    <source>
        <dbReference type="PROSITE" id="PS50937"/>
    </source>
</evidence>
<evidence type="ECO:0000256" key="1">
    <source>
        <dbReference type="ARBA" id="ARBA00023125"/>
    </source>
</evidence>
<dbReference type="Pfam" id="PF13411">
    <property type="entry name" value="MerR_1"/>
    <property type="match status" value="1"/>
</dbReference>
<keyword evidence="1" id="KW-0238">DNA-binding</keyword>
<dbReference type="RefSeq" id="WP_345486365.1">
    <property type="nucleotide sequence ID" value="NZ_BAAAWU010000001.1"/>
</dbReference>
<evidence type="ECO:0000313" key="3">
    <source>
        <dbReference type="EMBL" id="MFB9553531.1"/>
    </source>
</evidence>
<dbReference type="Gene3D" id="1.10.1660.10">
    <property type="match status" value="1"/>
</dbReference>
<dbReference type="PANTHER" id="PTHR30204:SF97">
    <property type="entry name" value="MERR FAMILY REGULATORY PROTEIN"/>
    <property type="match status" value="1"/>
</dbReference>
<feature type="domain" description="HTH merR-type" evidence="2">
    <location>
        <begin position="1"/>
        <end position="68"/>
    </location>
</feature>
<dbReference type="SMART" id="SM00422">
    <property type="entry name" value="HTH_MERR"/>
    <property type="match status" value="1"/>
</dbReference>
<evidence type="ECO:0000313" key="4">
    <source>
        <dbReference type="Proteomes" id="UP001589716"/>
    </source>
</evidence>
<reference evidence="3 4" key="1">
    <citation type="submission" date="2024-09" db="EMBL/GenBank/DDBJ databases">
        <authorList>
            <person name="Sun Q."/>
            <person name="Mori K."/>
        </authorList>
    </citation>
    <scope>NUCLEOTIDE SEQUENCE [LARGE SCALE GENOMIC DNA]</scope>
    <source>
        <strain evidence="3 4">JCM 4414</strain>
    </source>
</reference>
<proteinExistence type="predicted"/>
<dbReference type="PROSITE" id="PS00552">
    <property type="entry name" value="HTH_MERR_1"/>
    <property type="match status" value="1"/>
</dbReference>
<accession>A0ABV5QLF8</accession>
<protein>
    <submittedName>
        <fullName evidence="3">MerR family transcriptional regulator</fullName>
    </submittedName>
</protein>
<dbReference type="EMBL" id="JBHMCT010000005">
    <property type="protein sequence ID" value="MFB9553531.1"/>
    <property type="molecule type" value="Genomic_DNA"/>
</dbReference>
<keyword evidence="4" id="KW-1185">Reference proteome</keyword>